<evidence type="ECO:0000313" key="2">
    <source>
        <dbReference type="Proteomes" id="UP000030686"/>
    </source>
</evidence>
<evidence type="ECO:0000313" key="1">
    <source>
        <dbReference type="EMBL" id="CDM29135.1"/>
    </source>
</evidence>
<dbReference type="EMBL" id="HG792015">
    <property type="protein sequence ID" value="CDM29135.1"/>
    <property type="molecule type" value="Genomic_DNA"/>
</dbReference>
<keyword evidence="2" id="KW-1185">Reference proteome</keyword>
<gene>
    <name evidence="1" type="ORF">PROQFM164_S01g002947</name>
</gene>
<dbReference type="OrthoDB" id="4369725at2759"/>
<dbReference type="InterPro" id="IPR022190">
    <property type="entry name" value="DUF3716"/>
</dbReference>
<dbReference type="Pfam" id="PF12511">
    <property type="entry name" value="DUF3716"/>
    <property type="match status" value="1"/>
</dbReference>
<name>W6PYN6_PENRF</name>
<reference evidence="1" key="1">
    <citation type="journal article" date="2014" name="Nat. Commun.">
        <title>Multiple recent horizontal transfers of a large genomic region in cheese making fungi.</title>
        <authorList>
            <person name="Cheeseman K."/>
            <person name="Ropars J."/>
            <person name="Renault P."/>
            <person name="Dupont J."/>
            <person name="Gouzy J."/>
            <person name="Branca A."/>
            <person name="Abraham A.L."/>
            <person name="Ceppi M."/>
            <person name="Conseiller E."/>
            <person name="Debuchy R."/>
            <person name="Malagnac F."/>
            <person name="Goarin A."/>
            <person name="Silar P."/>
            <person name="Lacoste S."/>
            <person name="Sallet E."/>
            <person name="Bensimon A."/>
            <person name="Giraud T."/>
            <person name="Brygoo Y."/>
        </authorList>
    </citation>
    <scope>NUCLEOTIDE SEQUENCE [LARGE SCALE GENOMIC DNA]</scope>
    <source>
        <strain evidence="1">FM164</strain>
    </source>
</reference>
<accession>W6PYN6</accession>
<dbReference type="OMA" id="ECANCHW"/>
<sequence length="262" mass="29285">MEDGKQKGSEYKMTLCHMRGFWDICFPFLATLLQHHNPSHSCLIAIIMAFDASTAPRPLLGKDGAEPGFWAHAAYENPWPRGSRNSHMSGSVLYQLHQNRLYREPALRPSKAKYDGTRFLKAVGDKTVNVEALLAQATGPQLKPGAECLPCQKHRGPFVSCVVVPGIFSECANCHWSQQSDRCSFNTSPPMSFVPRRKAEPTVIPTGFTDTDGVRTKLTGSFERHVLREVRPWHFVERLNRRIDEILEAKAAQASRPAGGED</sequence>
<organism evidence="1 2">
    <name type="scientific">Penicillium roqueforti (strain FM164)</name>
    <dbReference type="NCBI Taxonomy" id="1365484"/>
    <lineage>
        <taxon>Eukaryota</taxon>
        <taxon>Fungi</taxon>
        <taxon>Dikarya</taxon>
        <taxon>Ascomycota</taxon>
        <taxon>Pezizomycotina</taxon>
        <taxon>Eurotiomycetes</taxon>
        <taxon>Eurotiomycetidae</taxon>
        <taxon>Eurotiales</taxon>
        <taxon>Aspergillaceae</taxon>
        <taxon>Penicillium</taxon>
    </lineage>
</organism>
<protein>
    <submittedName>
        <fullName evidence="1">Uncharacterized protein</fullName>
    </submittedName>
</protein>
<dbReference type="AlphaFoldDB" id="W6PYN6"/>
<proteinExistence type="predicted"/>
<dbReference type="Proteomes" id="UP000030686">
    <property type="component" value="Unassembled WGS sequence"/>
</dbReference>
<dbReference type="STRING" id="1365484.W6PYN6"/>